<dbReference type="PROSITE" id="PS01124">
    <property type="entry name" value="HTH_ARAC_FAMILY_2"/>
    <property type="match status" value="1"/>
</dbReference>
<dbReference type="SUPFAM" id="SSF52317">
    <property type="entry name" value="Class I glutamine amidotransferase-like"/>
    <property type="match status" value="1"/>
</dbReference>
<keyword evidence="3" id="KW-0804">Transcription</keyword>
<dbReference type="SMART" id="SM00342">
    <property type="entry name" value="HTH_ARAC"/>
    <property type="match status" value="1"/>
</dbReference>
<dbReference type="PRINTS" id="PR00032">
    <property type="entry name" value="HTHARAC"/>
</dbReference>
<sequence>MTADAPIPLKHVTLLQLEAMLLSSIAMPLEMLEALRARLRLRTSTRRQANFVAEVGQYSVTGEQPQPLGGLVLEGQRSVLDIADTDVIIIPALWRQPEKYLTNAKPLLDWLITRFQQGATIVAIGSGVWLPAKAGLLNGLPATTHWHSLAAFTAMFPKVKWQHDHLLTQAGRIFCAASINSGADLIIHLIGLNYGRDLALQVEQQFSPEVRNPFEKRVFQADSAMQHADEAIALAQSWLHQHMNEVLSLPLLASLADLSVRQFSRRFVMVTGETPVRYQQRLRCMAARDWLQNSNLGLADIASQLGFSDASHFGRVFQRWAGVTPGVYRNQVRRKIFAVSPSSEIT</sequence>
<dbReference type="GO" id="GO:0003700">
    <property type="term" value="F:DNA-binding transcription factor activity"/>
    <property type="evidence" value="ECO:0007669"/>
    <property type="project" value="InterPro"/>
</dbReference>
<keyword evidence="2" id="KW-0238">DNA-binding</keyword>
<dbReference type="SUPFAM" id="SSF46689">
    <property type="entry name" value="Homeodomain-like"/>
    <property type="match status" value="2"/>
</dbReference>
<dbReference type="InterPro" id="IPR020449">
    <property type="entry name" value="Tscrpt_reg_AraC-type_HTH"/>
</dbReference>
<proteinExistence type="predicted"/>
<evidence type="ECO:0000256" key="2">
    <source>
        <dbReference type="ARBA" id="ARBA00023125"/>
    </source>
</evidence>
<dbReference type="InterPro" id="IPR052158">
    <property type="entry name" value="INH-QAR"/>
</dbReference>
<dbReference type="EMBL" id="CZQC01000071">
    <property type="protein sequence ID" value="CUS42808.1"/>
    <property type="molecule type" value="Genomic_DNA"/>
</dbReference>
<organism evidence="5">
    <name type="scientific">hydrothermal vent metagenome</name>
    <dbReference type="NCBI Taxonomy" id="652676"/>
    <lineage>
        <taxon>unclassified sequences</taxon>
        <taxon>metagenomes</taxon>
        <taxon>ecological metagenomes</taxon>
    </lineage>
</organism>
<dbReference type="PANTHER" id="PTHR43130:SF11">
    <property type="entry name" value="TRANSCRIPTIONAL REGULATORY PROTEIN"/>
    <property type="match status" value="1"/>
</dbReference>
<keyword evidence="1" id="KW-0805">Transcription regulation</keyword>
<protein>
    <submittedName>
        <fullName evidence="5">Transcriptional regulator, AraC family</fullName>
    </submittedName>
</protein>
<gene>
    <name evidence="5" type="ORF">MGWOODY_Tha2884</name>
</gene>
<evidence type="ECO:0000313" key="5">
    <source>
        <dbReference type="EMBL" id="CUS42808.1"/>
    </source>
</evidence>
<dbReference type="Pfam" id="PF12833">
    <property type="entry name" value="HTH_18"/>
    <property type="match status" value="1"/>
</dbReference>
<reference evidence="5" key="1">
    <citation type="submission" date="2015-10" db="EMBL/GenBank/DDBJ databases">
        <authorList>
            <person name="Gilbert D.G."/>
        </authorList>
    </citation>
    <scope>NUCLEOTIDE SEQUENCE</scope>
</reference>
<evidence type="ECO:0000259" key="4">
    <source>
        <dbReference type="PROSITE" id="PS01124"/>
    </source>
</evidence>
<accession>A0A160TFX7</accession>
<dbReference type="Gene3D" id="3.40.50.880">
    <property type="match status" value="1"/>
</dbReference>
<dbReference type="PANTHER" id="PTHR43130">
    <property type="entry name" value="ARAC-FAMILY TRANSCRIPTIONAL REGULATOR"/>
    <property type="match status" value="1"/>
</dbReference>
<dbReference type="InterPro" id="IPR029062">
    <property type="entry name" value="Class_I_gatase-like"/>
</dbReference>
<name>A0A160TFX7_9ZZZZ</name>
<dbReference type="InterPro" id="IPR009057">
    <property type="entry name" value="Homeodomain-like_sf"/>
</dbReference>
<feature type="domain" description="HTH araC/xylS-type" evidence="4">
    <location>
        <begin position="233"/>
        <end position="331"/>
    </location>
</feature>
<dbReference type="GO" id="GO:0043565">
    <property type="term" value="F:sequence-specific DNA binding"/>
    <property type="evidence" value="ECO:0007669"/>
    <property type="project" value="InterPro"/>
</dbReference>
<dbReference type="InterPro" id="IPR018060">
    <property type="entry name" value="HTH_AraC"/>
</dbReference>
<evidence type="ECO:0000256" key="3">
    <source>
        <dbReference type="ARBA" id="ARBA00023163"/>
    </source>
</evidence>
<dbReference type="Gene3D" id="1.10.10.60">
    <property type="entry name" value="Homeodomain-like"/>
    <property type="match status" value="1"/>
</dbReference>
<evidence type="ECO:0000256" key="1">
    <source>
        <dbReference type="ARBA" id="ARBA00023015"/>
    </source>
</evidence>
<dbReference type="AlphaFoldDB" id="A0A160TFX7"/>